<keyword evidence="4 6" id="KW-0378">Hydrolase</keyword>
<organism evidence="6">
    <name type="scientific">hydrothermal vent metagenome</name>
    <dbReference type="NCBI Taxonomy" id="652676"/>
    <lineage>
        <taxon>unclassified sequences</taxon>
        <taxon>metagenomes</taxon>
        <taxon>ecological metagenomes</taxon>
    </lineage>
</organism>
<dbReference type="GO" id="GO:0042781">
    <property type="term" value="F:3'-tRNA processing endoribonuclease activity"/>
    <property type="evidence" value="ECO:0007669"/>
    <property type="project" value="TreeGrafter"/>
</dbReference>
<keyword evidence="2" id="KW-0540">Nuclease</keyword>
<keyword evidence="1" id="KW-0819">tRNA processing</keyword>
<dbReference type="InterPro" id="IPR014721">
    <property type="entry name" value="Ribsml_uS5_D2-typ_fold_subgr"/>
</dbReference>
<dbReference type="EMBL" id="UOEE01000268">
    <property type="protein sequence ID" value="VAV98830.1"/>
    <property type="molecule type" value="Genomic_DNA"/>
</dbReference>
<dbReference type="PANTHER" id="PTHR33992:SF1">
    <property type="entry name" value="RIBONUCLEASE P PROTEIN COMPONENT"/>
    <property type="match status" value="1"/>
</dbReference>
<accession>A0A3B0RZ11</accession>
<gene>
    <name evidence="6" type="ORF">MNBD_ALPHA06-1650</name>
</gene>
<sequence length="113" mass="12718">MAILRLKARKQFLFVNRGKRAARPTLVVQARKAVPAHETVRIGFTATKKTGNAVRRNRNKRRLRAAVTEILVGRGVIGWDYVFIARTSTADAKWPDLLADMKAALQSLHPQED</sequence>
<dbReference type="GO" id="GO:0004526">
    <property type="term" value="F:ribonuclease P activity"/>
    <property type="evidence" value="ECO:0007669"/>
    <property type="project" value="UniProtKB-EC"/>
</dbReference>
<dbReference type="Pfam" id="PF00825">
    <property type="entry name" value="Ribonuclease_P"/>
    <property type="match status" value="1"/>
</dbReference>
<dbReference type="GO" id="GO:0030677">
    <property type="term" value="C:ribonuclease P complex"/>
    <property type="evidence" value="ECO:0007669"/>
    <property type="project" value="TreeGrafter"/>
</dbReference>
<reference evidence="6" key="1">
    <citation type="submission" date="2018-06" db="EMBL/GenBank/DDBJ databases">
        <authorList>
            <person name="Zhirakovskaya E."/>
        </authorList>
    </citation>
    <scope>NUCLEOTIDE SEQUENCE</scope>
</reference>
<dbReference type="EC" id="3.1.26.5" evidence="6"/>
<keyword evidence="5" id="KW-0694">RNA-binding</keyword>
<protein>
    <submittedName>
        <fullName evidence="6">Ribonuclease P protein component</fullName>
        <ecNumber evidence="6">3.1.26.5</ecNumber>
    </submittedName>
</protein>
<dbReference type="Gene3D" id="3.30.230.10">
    <property type="match status" value="1"/>
</dbReference>
<evidence type="ECO:0000256" key="5">
    <source>
        <dbReference type="ARBA" id="ARBA00022884"/>
    </source>
</evidence>
<evidence type="ECO:0000313" key="6">
    <source>
        <dbReference type="EMBL" id="VAV98830.1"/>
    </source>
</evidence>
<dbReference type="SUPFAM" id="SSF54211">
    <property type="entry name" value="Ribosomal protein S5 domain 2-like"/>
    <property type="match status" value="1"/>
</dbReference>
<evidence type="ECO:0000256" key="3">
    <source>
        <dbReference type="ARBA" id="ARBA00022759"/>
    </source>
</evidence>
<proteinExistence type="inferred from homology"/>
<dbReference type="HAMAP" id="MF_00227">
    <property type="entry name" value="RNase_P"/>
    <property type="match status" value="1"/>
</dbReference>
<evidence type="ECO:0000256" key="4">
    <source>
        <dbReference type="ARBA" id="ARBA00022801"/>
    </source>
</evidence>
<evidence type="ECO:0000256" key="1">
    <source>
        <dbReference type="ARBA" id="ARBA00022694"/>
    </source>
</evidence>
<evidence type="ECO:0000256" key="2">
    <source>
        <dbReference type="ARBA" id="ARBA00022722"/>
    </source>
</evidence>
<name>A0A3B0RZ11_9ZZZZ</name>
<dbReference type="InterPro" id="IPR000100">
    <property type="entry name" value="RNase_P"/>
</dbReference>
<keyword evidence="3" id="KW-0255">Endonuclease</keyword>
<dbReference type="PANTHER" id="PTHR33992">
    <property type="entry name" value="RIBONUCLEASE P PROTEIN COMPONENT"/>
    <property type="match status" value="1"/>
</dbReference>
<dbReference type="InterPro" id="IPR020568">
    <property type="entry name" value="Ribosomal_Su5_D2-typ_SF"/>
</dbReference>
<dbReference type="NCBIfam" id="TIGR00188">
    <property type="entry name" value="rnpA"/>
    <property type="match status" value="1"/>
</dbReference>
<dbReference type="GO" id="GO:0000049">
    <property type="term" value="F:tRNA binding"/>
    <property type="evidence" value="ECO:0007669"/>
    <property type="project" value="InterPro"/>
</dbReference>
<dbReference type="AlphaFoldDB" id="A0A3B0RZ11"/>